<comment type="caution">
    <text evidence="6">The sequence shown here is derived from an EMBL/GenBank/DDBJ whole genome shotgun (WGS) entry which is preliminary data.</text>
</comment>
<sequence length="60" mass="6610">MRAPVLAVGDGALGFWKALAEVFPEARHQRCWVHNPVALVRAGARFERGQLVERPQTTAA</sequence>
<comment type="function">
    <text evidence="1">Required for the transposition of the insertion element.</text>
</comment>
<reference evidence="7" key="1">
    <citation type="journal article" date="2019" name="Int. J. Syst. Evol. Microbiol.">
        <title>The Global Catalogue of Microorganisms (GCM) 10K type strain sequencing project: providing services to taxonomists for standard genome sequencing and annotation.</title>
        <authorList>
            <consortium name="The Broad Institute Genomics Platform"/>
            <consortium name="The Broad Institute Genome Sequencing Center for Infectious Disease"/>
            <person name="Wu L."/>
            <person name="Ma J."/>
        </authorList>
    </citation>
    <scope>NUCLEOTIDE SEQUENCE [LARGE SCALE GENOMIC DNA]</scope>
    <source>
        <strain evidence="7">JCM 17939</strain>
    </source>
</reference>
<evidence type="ECO:0000313" key="7">
    <source>
        <dbReference type="Proteomes" id="UP001501442"/>
    </source>
</evidence>
<comment type="similarity">
    <text evidence="2">Belongs to the transposase mutator family.</text>
</comment>
<name>A0ABP8U5W8_9ACTN</name>
<evidence type="ECO:0000256" key="3">
    <source>
        <dbReference type="ARBA" id="ARBA00022578"/>
    </source>
</evidence>
<evidence type="ECO:0000313" key="6">
    <source>
        <dbReference type="EMBL" id="GAA4624544.1"/>
    </source>
</evidence>
<evidence type="ECO:0000256" key="2">
    <source>
        <dbReference type="ARBA" id="ARBA00010961"/>
    </source>
</evidence>
<keyword evidence="7" id="KW-1185">Reference proteome</keyword>
<protein>
    <recommendedName>
        <fullName evidence="8">Mutator family transposase</fullName>
    </recommendedName>
</protein>
<gene>
    <name evidence="6" type="ORF">GCM10023196_025110</name>
</gene>
<organism evidence="6 7">
    <name type="scientific">Actinoallomurus vinaceus</name>
    <dbReference type="NCBI Taxonomy" id="1080074"/>
    <lineage>
        <taxon>Bacteria</taxon>
        <taxon>Bacillati</taxon>
        <taxon>Actinomycetota</taxon>
        <taxon>Actinomycetes</taxon>
        <taxon>Streptosporangiales</taxon>
        <taxon>Thermomonosporaceae</taxon>
        <taxon>Actinoallomurus</taxon>
    </lineage>
</organism>
<evidence type="ECO:0000256" key="1">
    <source>
        <dbReference type="ARBA" id="ARBA00002190"/>
    </source>
</evidence>
<keyword evidence="3" id="KW-0815">Transposition</keyword>
<keyword evidence="5" id="KW-0233">DNA recombination</keyword>
<accession>A0ABP8U5W8</accession>
<dbReference type="EMBL" id="BAABHK010000003">
    <property type="protein sequence ID" value="GAA4624544.1"/>
    <property type="molecule type" value="Genomic_DNA"/>
</dbReference>
<dbReference type="Proteomes" id="UP001501442">
    <property type="component" value="Unassembled WGS sequence"/>
</dbReference>
<dbReference type="Pfam" id="PF00872">
    <property type="entry name" value="Transposase_mut"/>
    <property type="match status" value="1"/>
</dbReference>
<evidence type="ECO:0008006" key="8">
    <source>
        <dbReference type="Google" id="ProtNLM"/>
    </source>
</evidence>
<evidence type="ECO:0000256" key="4">
    <source>
        <dbReference type="ARBA" id="ARBA00023125"/>
    </source>
</evidence>
<proteinExistence type="inferred from homology"/>
<keyword evidence="4" id="KW-0238">DNA-binding</keyword>
<evidence type="ECO:0000256" key="5">
    <source>
        <dbReference type="ARBA" id="ARBA00023172"/>
    </source>
</evidence>
<dbReference type="PROSITE" id="PS01007">
    <property type="entry name" value="TRANSPOSASE_MUTATOR"/>
    <property type="match status" value="1"/>
</dbReference>
<dbReference type="InterPro" id="IPR001207">
    <property type="entry name" value="Transposase_mutator"/>
</dbReference>